<protein>
    <submittedName>
        <fullName evidence="1">Uncharacterized protein</fullName>
    </submittedName>
</protein>
<proteinExistence type="predicted"/>
<gene>
    <name evidence="1" type="ORF">CB5_LOCUS6942</name>
</gene>
<name>A0A6V7NYS3_ANACO</name>
<dbReference type="EMBL" id="LR862143">
    <property type="protein sequence ID" value="CAD1823731.1"/>
    <property type="molecule type" value="Genomic_DNA"/>
</dbReference>
<accession>A0A6V7NYS3</accession>
<dbReference type="AlphaFoldDB" id="A0A6V7NYS3"/>
<evidence type="ECO:0000313" key="1">
    <source>
        <dbReference type="EMBL" id="CAD1823731.1"/>
    </source>
</evidence>
<reference evidence="1" key="1">
    <citation type="submission" date="2020-07" db="EMBL/GenBank/DDBJ databases">
        <authorList>
            <person name="Lin J."/>
        </authorList>
    </citation>
    <scope>NUCLEOTIDE SEQUENCE</scope>
</reference>
<organism evidence="1">
    <name type="scientific">Ananas comosus var. bracteatus</name>
    <name type="common">red pineapple</name>
    <dbReference type="NCBI Taxonomy" id="296719"/>
    <lineage>
        <taxon>Eukaryota</taxon>
        <taxon>Viridiplantae</taxon>
        <taxon>Streptophyta</taxon>
        <taxon>Embryophyta</taxon>
        <taxon>Tracheophyta</taxon>
        <taxon>Spermatophyta</taxon>
        <taxon>Magnoliopsida</taxon>
        <taxon>Liliopsida</taxon>
        <taxon>Poales</taxon>
        <taxon>Bromeliaceae</taxon>
        <taxon>Bromelioideae</taxon>
        <taxon>Ananas</taxon>
    </lineage>
</organism>
<sequence length="126" mass="13985">MDSNIISANLPEVKSLMYKQSSIPSKISAIKGNNIKESRPFIVSDIETILVDSCTLLPSSLASLGRTLCPELGPKGSIPHKDLVVSDLQAQEINWSKYQIDIEDVMTVSALSLKIFRKKYFDNNSR</sequence>